<dbReference type="RefSeq" id="WP_243012661.1">
    <property type="nucleotide sequence ID" value="NZ_JALGAR010000004.1"/>
</dbReference>
<sequence length="245" mass="26405">MSAKTMRNAEGGATVYLPLGLVFGSDDESQEQLTWRVSYVLGMAAHEAVHALNHNQAEDSEAVFNEMQITTASEVYYATEAGTIVEEYRAQVSAELAFPYPGSFIENLCDDTDHFGGAVDEARRFVPSDVPAAAAIQGAAGTNLWKAMALAAAESRVRGGELPVSVAENAHWRLYVAPLWVAWVAVLAQLPPGNERAGLDRLTAVTRQLMKLLAASERLAGVQRSWDDGGGAYMHWVTPAGNPRT</sequence>
<name>A0AA41UGC1_9MICO</name>
<organism evidence="1 2">
    <name type="scientific">Cryobacterium zhongshanensis</name>
    <dbReference type="NCBI Taxonomy" id="2928153"/>
    <lineage>
        <taxon>Bacteria</taxon>
        <taxon>Bacillati</taxon>
        <taxon>Actinomycetota</taxon>
        <taxon>Actinomycetes</taxon>
        <taxon>Micrococcales</taxon>
        <taxon>Microbacteriaceae</taxon>
        <taxon>Cryobacterium</taxon>
    </lineage>
</organism>
<comment type="caution">
    <text evidence="1">The sequence shown here is derived from an EMBL/GenBank/DDBJ whole genome shotgun (WGS) entry which is preliminary data.</text>
</comment>
<keyword evidence="2" id="KW-1185">Reference proteome</keyword>
<evidence type="ECO:0000313" key="2">
    <source>
        <dbReference type="Proteomes" id="UP001165341"/>
    </source>
</evidence>
<proteinExistence type="predicted"/>
<accession>A0AA41UGC1</accession>
<gene>
    <name evidence="1" type="ORF">MQH31_14565</name>
</gene>
<dbReference type="AlphaFoldDB" id="A0AA41UGC1"/>
<protein>
    <submittedName>
        <fullName evidence="1">Uncharacterized protein</fullName>
    </submittedName>
</protein>
<dbReference type="Proteomes" id="UP001165341">
    <property type="component" value="Unassembled WGS sequence"/>
</dbReference>
<evidence type="ECO:0000313" key="1">
    <source>
        <dbReference type="EMBL" id="MCI4659032.1"/>
    </source>
</evidence>
<dbReference type="EMBL" id="JALGAR010000004">
    <property type="protein sequence ID" value="MCI4659032.1"/>
    <property type="molecule type" value="Genomic_DNA"/>
</dbReference>
<reference evidence="1" key="1">
    <citation type="submission" date="2022-03" db="EMBL/GenBank/DDBJ databases">
        <title>Cryobacterium sp. nov. strain ZS14-85, isolated from Antarctic soil.</title>
        <authorList>
            <person name="Li J."/>
            <person name="Niu G."/>
        </authorList>
    </citation>
    <scope>NUCLEOTIDE SEQUENCE</scope>
    <source>
        <strain evidence="1">ZS14-85</strain>
    </source>
</reference>